<dbReference type="Gene3D" id="3.40.50.720">
    <property type="entry name" value="NAD(P)-binding Rossmann-like Domain"/>
    <property type="match status" value="3"/>
</dbReference>
<comment type="caution">
    <text evidence="12">The sequence shown here is derived from an EMBL/GenBank/DDBJ whole genome shotgun (WGS) entry which is preliminary data.</text>
</comment>
<keyword evidence="5" id="KW-0413">Isomerase</keyword>
<dbReference type="InterPro" id="IPR036736">
    <property type="entry name" value="ACP-like_sf"/>
</dbReference>
<feature type="domain" description="Carrier" evidence="9">
    <location>
        <begin position="2111"/>
        <end position="2186"/>
    </location>
</feature>
<dbReference type="Pfam" id="PF00109">
    <property type="entry name" value="ketoacyl-synt"/>
    <property type="match status" value="3"/>
</dbReference>
<feature type="domain" description="Carrier" evidence="9">
    <location>
        <begin position="5464"/>
        <end position="5539"/>
    </location>
</feature>
<dbReference type="SMART" id="SM00827">
    <property type="entry name" value="PKS_AT"/>
    <property type="match status" value="3"/>
</dbReference>
<feature type="active site" description="Proton donor; for dehydratase activity" evidence="8">
    <location>
        <position position="1619"/>
    </location>
</feature>
<dbReference type="InterPro" id="IPR036291">
    <property type="entry name" value="NAD(P)-bd_dom_sf"/>
</dbReference>
<feature type="domain" description="Carrier" evidence="9">
    <location>
        <begin position="3762"/>
        <end position="3837"/>
    </location>
</feature>
<dbReference type="InterPro" id="IPR016039">
    <property type="entry name" value="Thiolase-like"/>
</dbReference>
<dbReference type="SUPFAM" id="SSF51735">
    <property type="entry name" value="NAD(P)-binding Rossmann-fold domains"/>
    <property type="match status" value="6"/>
</dbReference>
<evidence type="ECO:0000256" key="7">
    <source>
        <dbReference type="ARBA" id="ARBA00023315"/>
    </source>
</evidence>
<dbReference type="Gene3D" id="1.10.1200.10">
    <property type="entry name" value="ACP-like"/>
    <property type="match status" value="4"/>
</dbReference>
<dbReference type="SUPFAM" id="SSF53901">
    <property type="entry name" value="Thiolase-like"/>
    <property type="match status" value="3"/>
</dbReference>
<evidence type="ECO:0000259" key="9">
    <source>
        <dbReference type="PROSITE" id="PS50075"/>
    </source>
</evidence>
<feature type="domain" description="Ketosynthase family 3 (KS3)" evidence="10">
    <location>
        <begin position="2204"/>
        <end position="2628"/>
    </location>
</feature>
<dbReference type="Pfam" id="PF00698">
    <property type="entry name" value="Acyl_transf_1"/>
    <property type="match status" value="3"/>
</dbReference>
<dbReference type="InterPro" id="IPR014030">
    <property type="entry name" value="Ketoacyl_synth_N"/>
</dbReference>
<dbReference type="CDD" id="cd08956">
    <property type="entry name" value="KR_3_FAS_SDR_x"/>
    <property type="match status" value="3"/>
</dbReference>
<dbReference type="InterPro" id="IPR049552">
    <property type="entry name" value="PKS_DH_N"/>
</dbReference>
<feature type="domain" description="Ketosynthase family 3 (KS3)" evidence="10">
    <location>
        <begin position="3856"/>
        <end position="4280"/>
    </location>
</feature>
<gene>
    <name evidence="12" type="ORF">BC739_005006</name>
</gene>
<dbReference type="PROSITE" id="PS00012">
    <property type="entry name" value="PHOSPHOPANTETHEINE"/>
    <property type="match status" value="4"/>
</dbReference>
<dbReference type="PANTHER" id="PTHR43775">
    <property type="entry name" value="FATTY ACID SYNTHASE"/>
    <property type="match status" value="1"/>
</dbReference>
<dbReference type="SMART" id="SM01294">
    <property type="entry name" value="PKS_PP_betabranch"/>
    <property type="match status" value="2"/>
</dbReference>
<dbReference type="InterPro" id="IPR016176">
    <property type="entry name" value="Cbl-dep_enz_cat"/>
</dbReference>
<feature type="domain" description="PKS/mFAS DH" evidence="11">
    <location>
        <begin position="1428"/>
        <end position="1697"/>
    </location>
</feature>
<evidence type="ECO:0000256" key="4">
    <source>
        <dbReference type="ARBA" id="ARBA00022679"/>
    </source>
</evidence>
<dbReference type="InterPro" id="IPR016035">
    <property type="entry name" value="Acyl_Trfase/lysoPLipase"/>
</dbReference>
<dbReference type="Pfam" id="PF06368">
    <property type="entry name" value="Met_asp_mut_E"/>
    <property type="match status" value="1"/>
</dbReference>
<dbReference type="SMART" id="SM00823">
    <property type="entry name" value="PKS_PP"/>
    <property type="match status" value="4"/>
</dbReference>
<feature type="region of interest" description="C-terminal hotdog fold" evidence="8">
    <location>
        <begin position="3184"/>
        <end position="3323"/>
    </location>
</feature>
<dbReference type="InterPro" id="IPR006162">
    <property type="entry name" value="Ppantetheine_attach_site"/>
</dbReference>
<dbReference type="Pfam" id="PF22953">
    <property type="entry name" value="SpnB_Rossmann"/>
    <property type="match status" value="3"/>
</dbReference>
<dbReference type="InterPro" id="IPR049551">
    <property type="entry name" value="PKS_DH_C"/>
</dbReference>
<evidence type="ECO:0000256" key="2">
    <source>
        <dbReference type="ARBA" id="ARBA00022553"/>
    </source>
</evidence>
<dbReference type="InterPro" id="IPR001227">
    <property type="entry name" value="Ac_transferase_dom_sf"/>
</dbReference>
<evidence type="ECO:0000313" key="12">
    <source>
        <dbReference type="EMBL" id="MBA8927800.1"/>
    </source>
</evidence>
<dbReference type="PROSITE" id="PS52019">
    <property type="entry name" value="PKS_MFAS_DH"/>
    <property type="match status" value="3"/>
</dbReference>
<dbReference type="InterPro" id="IPR013968">
    <property type="entry name" value="PKS_KR"/>
</dbReference>
<sequence length="5622" mass="591378">MTAAELVTGGFGEFVRRAAQSGRLVVQPRMGMSDPAAMRAGLLSTKDARATTVGTITLDSYTRVGELHAVETALRQGIGLNGYPIVSHPEATTRSVLDGVADEAFPVQVRHGSAVPLDIFAAMMRAGLTASEGGPVSYCLPYGRTPLYDSLRNWERSTELFASLRSAQPHLESFGGCMMGQLCPPSQLVAISALEALFFHQHGMRCVSASYAQGSNLAQDSEGVFALRRLCAELLPGVRWHVVVYAHMGVYPTTPEGAYLLLGQAAELARSTGCERLIVKTVAESLRIPTVAENVAALEHADAVAGRTPLLDKDLVNADTQTYAEARAFVDAVLDLDEDVGRALFLAFRRGYLDVPFCLHPDNMGRSRSYLDTDGTLRWSELGSMPLGGIVRTTSARPMGSSDLLRSLSFVRTKFDTQALMPSTNSQPVLLADQWSAPMSESEDLVAGAELTARLHTLSAPEQLRALADLVAGAALAVLRGIRPDAPVALDPDRALRDAGFDSLSTVELRARLVAETGLDLPVTVAFDHPTATALARYLRAELLGLSEEIAPVTAALAPSDDPIAVVGIGCRYPGGADSPERFWQLLVDERHVISPFPDDRGWDLDSLFDPDPGQPGKTYAREGGFLAEAGEFDAEFFGISPREAVAMDPQQRVVLETAWEALERAGIDPATLRGSQSGVFIGAEPQEYGPRLHEAPEGLDGYLLTGNAPSVVSGRVAYTLGLEGPTLTVDTACSGSLVALHLAVQSLRQGECSLALAGGVAIMGSPGVFTSFSRQRGLAADGRCKAFASAADGTGFAEGAGVFVLERLSDAQRNGHTVLALLRGSAINQDGASNGLTAPNGPSQQRVIRQALANAGLTAQQVQVVEAHGTGTRLGDPIEAQALLATYGREREQPLLLGSVKSNIGHTQAAAGAAGVLKVIMAMRQGVLPRTLHVDAPTPHVDWSVGAVELATETRPWPEGVRRAGVSSFGVSGTNAHVIVEQAPQSEQDSQAVAPAVLPVVLSARTDEALRAQARQLAETLPREEVTDFAYSLATSRSTLERRAVLLGGDRDEVVRELHALADGTRASGSAVPGGLAVLFTGQGSQRLAMGRELCEAFPVFADALVEACGYLDLHLDRPLLDVLFGEDADLLDQTGYAQPALFAVEVALYRLVSSWGIRPDHLAGHSIGELAAAHVAGVLTLADAALLVCARGRLMQALPTGGAMVAVRATEQDVLPLLTDGVSIAAVNGPNSVVLSGVEESVLAVASQFGKSRRLRTSHAFHSALMEPMLAEFLRIARVLTYSPPTIPIASSGDVTSPEYWVAHVRDAVRFGDRVSELVDQGVTTFLELGPDAVLSAMGPESVADEADVAFVPALRRDHAEAREAVAALAQVHVRTGRVDWAGYFAGTGARRVELPTYPFQRRRYWLPAGSSTVDAAGFGQVAADHPLLGAVLGLAAGDGVVLTGRVSLRSHPWLADHVLSGSVLFPGTAFVELAVQAGDHVGCDLVEELTLESPLVLPSEGSVALQVVVGGEQSGRRTVDLYSGGGDGRWVRHATGLLGRTETAVSFDLTVWPPQGSRAIDISALYEDMAGQGYGYGPVFRGLRAVWRRGAEVFAEVALPEQEKPGAFALHPALLDAVLHATDFAAEVPPGPEIRLPFAWTGVSVHSTGAAALRVRITATGPEAVSLELADPSGAPVASVESFVVRAVSPEQLRAAERGGSLYEVRWQPITPPTAELPTDVQLVRISSDAQDVPEAVRQAVGQALEQVQGSAPTVLITRDNLSSAPVWGLVRSAQAEQPGRFVLVELDEDPASEALLPAAIASGEPELALRAGQVLVPRLAPVDQSTQDGEPFGPDSTVLITGGTGGLGGLVARHLVAQYGVRQLVLTSRRGMDAPGAAELCAELDATVTVLACDVADRGALADLLAAHPVTAVVHAAGVLDDGLIGSLTPERVDTVLRPKADAAWYLHELTRELDLTAFVLFSSAAGFVDGAGQGNYAAANVFLNALAEHRHAEGLPATSLAWGLWADNAGMGANLDSLTLQRISRLGLDPLTAAESLALFDLAVRSGAPVTLPTRVDTRALLARADGVPAILRGLVRTPSRRTASGAGEVTFAHRLAQLPPAERDRTLLELIRGKVAEVLGHDSAAAIDPGRAFTELGFDSLAAVELRNRLNTATGLRLPATLTFDYPTSTALTGHIAEALFGAERRQPARTDLVAASEEPIAIVGIACRYPGGIGSPEDLWRVVAEGVDVVSDFPVDRGWDVADLYDPVPGMPGKTYAREGGFLHQAGDFDPDFFGISPREATAMDPQQRLLLETAWEVVERAGIDPISLRGSRTGVFAGVMYHDWATRLGEVAEDLAGYLGNGSLASVVSGRIAYALGLEGPAVTVDTACSSSLVALHWAIQALRSGECSLALAGGVTVMSTPDTFVDFSRQRGMAADGRCKSFAEAADGTGWSEGVGLLLVERLSDARRNGHEVLAVVRGSAVNQDGASNGLTAPNGPSQQRVIAQALASAGLHPSEVDLVEGHGTGTTLGDPIEVQALLATYGQDRDLPLWLGSIKSNMGHTQAAAGVAGIIKAVMAMRNGVLPRTLHVDEPSHQVEWSAGNVRLLAEEQPWPELDRPRRAAVSSFGISGTNAHVILEQVPVLEPSARELEPRVVPWIVSGRTPEALAAQVARMSDVDADPLDVAYSLATTRAALPHRAAVAGTDRAELLRGLADAQGAAAESGAVAFLFTGQGAQRVGMGHELYEAFPVFAQAWDAVAAHLGDALRVDDEQLLNQTGYAQPALFAHEVALYRLLESWGVTPDFVAGHSVGELAAAHVAGVLSLTDACTLVSARGRLMQALPTGGAMVAVQAGEHEIPSRDGVGIAAVNGPSSVVISGDEAGVLAIRAEFEAMGRRTSRLRVSHAFHSPLMEPMLAEFARVAEGLSFAAPSIPMMGQVDSPEYWVRHVREAVRFHDEIRALEAHGVTRFVEIGPDGVLTGMAQDCVESELAACIALQRKDRPQEHELVSGLAKAFSHGVHVDWAAFFAGRGARRVDLPTYAFQHRRYWINATAAHGDVSAVGQVAINHPLLGAAVSTPDSGGVVLTGRLSAQTQTWLADHEVRGSILFPGTGFVELAVQAGDQIGCGVVEELTIGAPLVVPARGGVAVQVVVTEDRQFSVYSGGEGTWTRHATGFLAEADTAQAFDLTTWPPAGATPVEIGDTYRELAEQGYGYGPVFQGLRAVWRRGDEVFAEVALPEGSEADKYAMHPALLDATLHAMNFGEFLEPAKDEEITLPFAWRGVSLLAAGAAALRVRMASAGTDAVTIQVADAAGAPVASVESLLVRAMSAKTTSIASDALFRVDWIPVAAGACTSTELDLPGAVVVPMITEPTGDLAADTHAATQRALSLVQNWLAGESERLVVLTKGAMSARGEAVTDLPAAAVWGLLRAAQAEEPDRITLLDVDEHGLPEQAVLAAIESGEPQLAVRGGEVFAPRLTRTALAETPTAELDGTVLITGGTGSLGALVARHLVAQYGVRHLVLTSRRGSDAPGAAELCAELSELGATATVVACDVADRAALQAVLADVPAEHPLVGVVHTAGTLADSTIGAITAEQLDSVLRPKVDAAWHLHELTKDLDLALFVLFSSSAGVVDGAGQGNYAAANTFLDALAQHRRANGLPGVSLAWGLWNQVGGMSGQLTDADLARLERSGILGITPEQGLDLFDAALSSNEPLLVPIRLNTTALRSRSALPSVLRGLVRTRSRRVVDASLTTGGSTLAQRLAALGEPERVQLLLELVGTHVAAVLGHEQAAAIDPRRAFRELGFDSLASVELRNRLNSATSLRLPATLVFDYPTPAALAEHIGDRLLGAESPVSAAVAVKSDVDEDPIVIVSMSCRFPGGVSSPEQLWEVVASGTDAVTAMPTNRGWDVDGVYDPEPGKFGKTYTRHSGFLHEATDFDAEFFGISPREALAMDPQQRLLLETSWEVFERAGIDPSSLRGSRTGVFAGVLQTDYASRLTQVPEDVEGYLTNGNMGSIASGRIAYVLGLEGPALTIDTACSASLVAMHMAAQSLRQGECSLALTGGVTVMSTPDLLVDFSRQRGLSPDGRCKAFAEAADGTGFAEGVGMLLLERLSDARRNGHPVLAVIKGSAINQDGASNGLTAPNGPSQQRVLSQALANAGLSAAEVDVVEAHGTGTTLGDPIEAQALLATYGQDRTRPLWLGSVKSNIGHTQGAAGAAGVIKMVMAMRHATLPKTLHVDTPSTKVDWSAGAIELLTEARPWEVNGHPRRAGVSSFGISGTNAHLIIEQAPDPVATEVQSTVHSAVPLVLSGRTETALRAQAARLADFLRAEPTVNLADVCFSLGTTRAALEHRAVVVGGDHESVLAGLAALEGGESSTDLVQGKASGGSRLVFVFPGQGSQWVGMAAELLEQSPVFAERLAECSAALSSFVDWNLLDVLRGAEGTPPFERVDVVQPALWAVMVSLAAVWQSLGVRPAAVIGHSQGEIAAACVAGALSIEDAAQVVALRSKAIGEALAGRGGMVSVALPAEEVAGRLDEWGGQLSLAAVNGANSVVVSGTPEALDQLMSQFGAEGVRVKKIAVDYASHSAQVETIRDRLLTDLGAIAPRTGQVPFYSTVTSQWVDSVALDAEYWYENLRRTVQFDEAVRTLAGEGFGGFVESSPHPVLTIGIQETLDVLGRDAVVTGTLRREEGGPHRLYLSLAELHVRGIAVDWSALLPNARRVDLPTYAFQRKRYWLDSGTTVADASGFGQVAAEHPLLGAVVPLPESDGVVLTGRLSLHSHPWLADHAVNGVAVFPGTGFVELAIRAGDQVGCGRVEELTLEAPLVLPEQGAIGVQVSLSAPDPEGRRALNVYSSAVDESWTRHATGLLAPAVQVDAHDLTVWPPEGASLITVDEPYRQLAERGYGYGPAFQGLRTVWRRGAEVFAEVTLPATAEAAQFGLHPALLDAALHADTLFEDETRTVLPFAWNGVTLHAAGASALRVRLLRDESGNISVDAADLTGAPVATVSSLAVRVVSDAQLGSARTTGADSLLRVEWTPITGSATEPTGTWATVGESVPDLDAAAGADVVVLPVRADSSDVPAAAHAATNRVLTSVQTVLSDERFATATLLVLTNGAVCATEDEDVSDLASAAVWGLIRAAQEENPDRFVLVDAESPTSQQLSAVLASGEPQVAIRGDALLAPRLAWAQGRAPADDWDAQSTVLITGATGTLGRHFARHLVERGVRHLLLVSRSGGRFDELTELGAHVTVAACDAADREALQRVLAAVPAEHPLSAVVHTAGVLDDATIASLTPEQVEAVLRPKVDAAWNLHELTKDLTRFVLFSSAAGTFGGAGQGNYAAANVFLDALAAHRRAQGLAATSLAWGFWAERSTMTGQLTEADVQRMTSAGAQPLSTEHGLRLFDLALGGADPVLLPIQLDTTVLREGEVPAILRGLVRPPARRAVQVIEQDTELSLAERLTALSAPERERLVLDLVRGHIATVLRHEGAAAIEPNREFAELGFDSLSALELRNRLSGMAGVRLPATLVFDYPSPAAVARHLLAELVDEEELAMSSLDADLARLEAALAGVTPDDAQHDRIAARLRALTTRWVESFGRAEQPVDDGAQLRSATADELFSILDGELEAQN</sequence>
<dbReference type="InterPro" id="IPR016036">
    <property type="entry name" value="Malonyl_transacylase_ACP-bd"/>
</dbReference>
<dbReference type="SUPFAM" id="SSF52151">
    <property type="entry name" value="FabD/lysophospholipase-like"/>
    <property type="match status" value="3"/>
</dbReference>
<dbReference type="InterPro" id="IPR009081">
    <property type="entry name" value="PP-bd_ACP"/>
</dbReference>
<dbReference type="SMART" id="SM00825">
    <property type="entry name" value="PKS_KS"/>
    <property type="match status" value="3"/>
</dbReference>
<reference evidence="12 13" key="1">
    <citation type="submission" date="2020-08" db="EMBL/GenBank/DDBJ databases">
        <title>Genomic Encyclopedia of Archaeal and Bacterial Type Strains, Phase II (KMG-II): from individual species to whole genera.</title>
        <authorList>
            <person name="Goeker M."/>
        </authorList>
    </citation>
    <scope>NUCLEOTIDE SEQUENCE [LARGE SCALE GENOMIC DNA]</scope>
    <source>
        <strain evidence="12 13">DSM 43850</strain>
    </source>
</reference>
<dbReference type="PROSITE" id="PS52004">
    <property type="entry name" value="KS3_2"/>
    <property type="match status" value="3"/>
</dbReference>
<keyword evidence="6" id="KW-0170">Cobalt</keyword>
<keyword evidence="3" id="KW-0846">Cobalamin</keyword>
<keyword evidence="7" id="KW-0012">Acyltransferase</keyword>
<dbReference type="InterPro" id="IPR042104">
    <property type="entry name" value="PKS_dehydratase_sf"/>
</dbReference>
<protein>
    <submittedName>
        <fullName evidence="12">Acyl transferase domain-containing protein/glutamate mutase epsilon subunit/acyl carrier protein</fullName>
    </submittedName>
</protein>
<evidence type="ECO:0000313" key="13">
    <source>
        <dbReference type="Proteomes" id="UP000517916"/>
    </source>
</evidence>
<keyword evidence="4 12" id="KW-0808">Transferase</keyword>
<dbReference type="PROSITE" id="PS50075">
    <property type="entry name" value="CARRIER"/>
    <property type="match status" value="4"/>
</dbReference>
<dbReference type="Gene3D" id="3.40.47.10">
    <property type="match status" value="3"/>
</dbReference>
<organism evidence="12 13">
    <name type="scientific">Kutzneria viridogrisea</name>
    <dbReference type="NCBI Taxonomy" id="47990"/>
    <lineage>
        <taxon>Bacteria</taxon>
        <taxon>Bacillati</taxon>
        <taxon>Actinomycetota</taxon>
        <taxon>Actinomycetes</taxon>
        <taxon>Pseudonocardiales</taxon>
        <taxon>Pseudonocardiaceae</taxon>
        <taxon>Kutzneria</taxon>
    </lineage>
</organism>
<dbReference type="GO" id="GO:0016740">
    <property type="term" value="F:transferase activity"/>
    <property type="evidence" value="ECO:0007669"/>
    <property type="project" value="UniProtKB-KW"/>
</dbReference>
<feature type="region of interest" description="N-terminal hotdog fold" evidence="8">
    <location>
        <begin position="3057"/>
        <end position="3172"/>
    </location>
</feature>
<evidence type="ECO:0000256" key="8">
    <source>
        <dbReference type="PROSITE-ProRule" id="PRU01363"/>
    </source>
</evidence>
<feature type="region of interest" description="N-terminal hotdog fold" evidence="8">
    <location>
        <begin position="1428"/>
        <end position="1548"/>
    </location>
</feature>
<feature type="active site" description="Proton acceptor; for dehydratase activity" evidence="8">
    <location>
        <position position="4781"/>
    </location>
</feature>
<evidence type="ECO:0000259" key="11">
    <source>
        <dbReference type="PROSITE" id="PS52019"/>
    </source>
</evidence>
<feature type="region of interest" description="C-terminal hotdog fold" evidence="8">
    <location>
        <begin position="1560"/>
        <end position="1697"/>
    </location>
</feature>
<dbReference type="CDD" id="cd00833">
    <property type="entry name" value="PKS"/>
    <property type="match status" value="3"/>
</dbReference>
<feature type="domain" description="PKS/mFAS DH" evidence="11">
    <location>
        <begin position="4749"/>
        <end position="5016"/>
    </location>
</feature>
<proteinExistence type="predicted"/>
<feature type="active site" description="Proton donor; for dehydratase activity" evidence="8">
    <location>
        <position position="3243"/>
    </location>
</feature>
<feature type="active site" description="Proton acceptor; for dehydratase activity" evidence="8">
    <location>
        <position position="1460"/>
    </location>
</feature>
<dbReference type="InterPro" id="IPR049900">
    <property type="entry name" value="PKS_mFAS_DH"/>
</dbReference>
<dbReference type="Proteomes" id="UP000517916">
    <property type="component" value="Unassembled WGS sequence"/>
</dbReference>
<dbReference type="SUPFAM" id="SSF51703">
    <property type="entry name" value="Cobalamin (vitamin B12)-dependent enzymes"/>
    <property type="match status" value="1"/>
</dbReference>
<dbReference type="Gene3D" id="3.40.366.10">
    <property type="entry name" value="Malonyl-Coenzyme A Acyl Carrier Protein, domain 2"/>
    <property type="match status" value="3"/>
</dbReference>
<feature type="domain" description="Ketosynthase family 3 (KS3)" evidence="10">
    <location>
        <begin position="561"/>
        <end position="983"/>
    </location>
</feature>
<keyword evidence="1" id="KW-0596">Phosphopantetheine</keyword>
<dbReference type="Pfam" id="PF00550">
    <property type="entry name" value="PP-binding"/>
    <property type="match status" value="4"/>
</dbReference>
<dbReference type="InterPro" id="IPR006396">
    <property type="entry name" value="Glu_mut_E"/>
</dbReference>
<dbReference type="InterPro" id="IPR050091">
    <property type="entry name" value="PKS_NRPS_Biosynth_Enz"/>
</dbReference>
<evidence type="ECO:0000256" key="5">
    <source>
        <dbReference type="ARBA" id="ARBA00023235"/>
    </source>
</evidence>
<dbReference type="PANTHER" id="PTHR43775:SF51">
    <property type="entry name" value="INACTIVE PHENOLPHTHIOCEROL SYNTHESIS POLYKETIDE SYNTHASE TYPE I PKS1-RELATED"/>
    <property type="match status" value="1"/>
</dbReference>
<dbReference type="Gene3D" id="3.20.20.240">
    <property type="entry name" value="Methylmalonyl-CoA mutase"/>
    <property type="match status" value="1"/>
</dbReference>
<dbReference type="Gene3D" id="3.30.70.3290">
    <property type="match status" value="3"/>
</dbReference>
<dbReference type="InterPro" id="IPR055123">
    <property type="entry name" value="SpnB-like_Rossmann"/>
</dbReference>
<dbReference type="SUPFAM" id="SSF47336">
    <property type="entry name" value="ACP-like"/>
    <property type="match status" value="4"/>
</dbReference>
<dbReference type="RefSeq" id="WP_182838496.1">
    <property type="nucleotide sequence ID" value="NZ_BAAABQ010000025.1"/>
</dbReference>
<dbReference type="Pfam" id="PF08659">
    <property type="entry name" value="KR"/>
    <property type="match status" value="3"/>
</dbReference>
<evidence type="ECO:0000256" key="6">
    <source>
        <dbReference type="ARBA" id="ARBA00023285"/>
    </source>
</evidence>
<feature type="active site" description="Proton donor; for dehydratase activity" evidence="8">
    <location>
        <position position="4941"/>
    </location>
</feature>
<dbReference type="InterPro" id="IPR057326">
    <property type="entry name" value="KR_dom"/>
</dbReference>
<dbReference type="SUPFAM" id="SSF55048">
    <property type="entry name" value="Probable ACP-binding domain of malonyl-CoA ACP transacylase"/>
    <property type="match status" value="3"/>
</dbReference>
<dbReference type="InterPro" id="IPR014043">
    <property type="entry name" value="Acyl_transferase_dom"/>
</dbReference>
<feature type="active site" description="Proton acceptor; for dehydratase activity" evidence="8">
    <location>
        <position position="3089"/>
    </location>
</feature>
<dbReference type="Pfam" id="PF21089">
    <property type="entry name" value="PKS_DH_N"/>
    <property type="match status" value="3"/>
</dbReference>
<dbReference type="InterPro" id="IPR018201">
    <property type="entry name" value="Ketoacyl_synth_AS"/>
</dbReference>
<evidence type="ECO:0000256" key="3">
    <source>
        <dbReference type="ARBA" id="ARBA00022628"/>
    </source>
</evidence>
<feature type="domain" description="PKS/mFAS DH" evidence="11">
    <location>
        <begin position="3057"/>
        <end position="3323"/>
    </location>
</feature>
<dbReference type="SMART" id="SM00822">
    <property type="entry name" value="PKS_KR"/>
    <property type="match status" value="3"/>
</dbReference>
<name>A0ABR6BLM0_9PSEU</name>
<keyword evidence="2" id="KW-0597">Phosphoprotein</keyword>
<dbReference type="InterPro" id="IPR020806">
    <property type="entry name" value="PKS_PP-bd"/>
</dbReference>
<keyword evidence="13" id="KW-1185">Reference proteome</keyword>
<evidence type="ECO:0000259" key="10">
    <source>
        <dbReference type="PROSITE" id="PS52004"/>
    </source>
</evidence>
<dbReference type="Pfam" id="PF02801">
    <property type="entry name" value="Ketoacyl-synt_C"/>
    <property type="match status" value="3"/>
</dbReference>
<feature type="region of interest" description="C-terminal hotdog fold" evidence="8">
    <location>
        <begin position="4882"/>
        <end position="5016"/>
    </location>
</feature>
<dbReference type="InterPro" id="IPR014031">
    <property type="entry name" value="Ketoacyl_synth_C"/>
</dbReference>
<dbReference type="Pfam" id="PF14765">
    <property type="entry name" value="PS-DH"/>
    <property type="match status" value="3"/>
</dbReference>
<feature type="region of interest" description="N-terminal hotdog fold" evidence="8">
    <location>
        <begin position="4749"/>
        <end position="4870"/>
    </location>
</feature>
<dbReference type="PROSITE" id="PS00606">
    <property type="entry name" value="KS3_1"/>
    <property type="match status" value="2"/>
</dbReference>
<accession>A0ABR6BLM0</accession>
<dbReference type="Pfam" id="PF16197">
    <property type="entry name" value="KAsynt_C_assoc"/>
    <property type="match status" value="3"/>
</dbReference>
<dbReference type="EMBL" id="JACJID010000003">
    <property type="protein sequence ID" value="MBA8927800.1"/>
    <property type="molecule type" value="Genomic_DNA"/>
</dbReference>
<feature type="domain" description="Carrier" evidence="9">
    <location>
        <begin position="466"/>
        <end position="543"/>
    </location>
</feature>
<dbReference type="SMART" id="SM00826">
    <property type="entry name" value="PKS_DH"/>
    <property type="match status" value="3"/>
</dbReference>
<dbReference type="InterPro" id="IPR032821">
    <property type="entry name" value="PKS_assoc"/>
</dbReference>
<evidence type="ECO:0000256" key="1">
    <source>
        <dbReference type="ARBA" id="ARBA00022450"/>
    </source>
</evidence>
<dbReference type="Gene3D" id="3.10.129.110">
    <property type="entry name" value="Polyketide synthase dehydratase"/>
    <property type="match status" value="3"/>
</dbReference>
<dbReference type="InterPro" id="IPR020841">
    <property type="entry name" value="PKS_Beta-ketoAc_synthase_dom"/>
</dbReference>
<dbReference type="InterPro" id="IPR020807">
    <property type="entry name" value="PKS_DH"/>
</dbReference>